<proteinExistence type="predicted"/>
<evidence type="ECO:0000313" key="2">
    <source>
        <dbReference type="Proteomes" id="UP000248329"/>
    </source>
</evidence>
<name>A0AC61KZ79_9EURY</name>
<protein>
    <submittedName>
        <fullName evidence="1">Uncharacterized protein</fullName>
    </submittedName>
</protein>
<comment type="caution">
    <text evidence="1">The sequence shown here is derived from an EMBL/GenBank/DDBJ whole genome shotgun (WGS) entry which is preliminary data.</text>
</comment>
<dbReference type="Proteomes" id="UP000248329">
    <property type="component" value="Unassembled WGS sequence"/>
</dbReference>
<sequence length="527" mass="56512">MDVYQMTTKSEGMMILGKLKWYTILALALWLAFSGMAAAEQLYVNESGWWRVDGAFNASGAPIQAAVDNATAGEMICVAAGSYTENVNVDKPRLTLEGEGGDVVTVTAANSGDHVFEVTADYVNISMFTVTGAASFMYAGIYLDGVDHCNIYENNCSNNGRGICLESSSDNTLANNTANSNNICGICLFCSSYNTLESNTMSGNAWNFGVFGYSLSEYTQNIDTSNTVDGKSIYYWVDQKDWQIPSNAGFVGVVNGTNITVRDLTLTDNWKGVLFAYTENSRIENVTVSSNYDGICLHSSSNNTLASNTALDNYDGVALDDSSNNTLVSNTANSNNDDGIQLDDSSNNTLVSNTANSNKEEGIQLSFSSNNTLVSNTANSNNDRGIRLYKSSSNLIYNNYFNNTRNAYDDGSNHWDSGSVGNYYSDYNGADLDGDGIGEDSYSIPGGESIDRFPLMHPWTGDTPQKGDLNGDGKLTPADVAIALQIAVGSRPCDPTTLAAADVSGDNRITSLDALMILQAADHAIDL</sequence>
<reference evidence="1" key="1">
    <citation type="submission" date="2018-01" db="EMBL/GenBank/DDBJ databases">
        <authorList>
            <person name="Krukenberg V."/>
        </authorList>
    </citation>
    <scope>NUCLEOTIDE SEQUENCE</scope>
    <source>
        <strain evidence="1">E20ANME2</strain>
    </source>
</reference>
<accession>A0AC61KZ79</accession>
<evidence type="ECO:0000313" key="1">
    <source>
        <dbReference type="EMBL" id="PXF57566.1"/>
    </source>
</evidence>
<gene>
    <name evidence="1" type="ORF">C4B59_14970</name>
</gene>
<organism evidence="1 2">
    <name type="scientific">Candidatus Methanogaster sp</name>
    <dbReference type="NCBI Taxonomy" id="3386292"/>
    <lineage>
        <taxon>Archaea</taxon>
        <taxon>Methanobacteriati</taxon>
        <taxon>Methanobacteriota</taxon>
        <taxon>Stenosarchaea group</taxon>
        <taxon>Methanomicrobia</taxon>
        <taxon>Methanosarcinales</taxon>
        <taxon>ANME-2 cluster</taxon>
        <taxon>Candidatus Methanogasteraceae</taxon>
        <taxon>Candidatus Methanogaster</taxon>
    </lineage>
</organism>
<dbReference type="EMBL" id="PQXF01000056">
    <property type="protein sequence ID" value="PXF57566.1"/>
    <property type="molecule type" value="Genomic_DNA"/>
</dbReference>